<evidence type="ECO:0000256" key="1">
    <source>
        <dbReference type="ARBA" id="ARBA00010609"/>
    </source>
</evidence>
<dbReference type="PANTHER" id="PTHR48267">
    <property type="entry name" value="CUPREDOXIN SUPERFAMILY PROTEIN"/>
    <property type="match status" value="1"/>
</dbReference>
<dbReference type="EMBL" id="JAYGGQ010000010">
    <property type="protein sequence ID" value="MEA5455791.1"/>
    <property type="molecule type" value="Genomic_DNA"/>
</dbReference>
<dbReference type="CDD" id="cd13890">
    <property type="entry name" value="CuRO_3_CueO_FtsP"/>
    <property type="match status" value="1"/>
</dbReference>
<dbReference type="SUPFAM" id="SSF49503">
    <property type="entry name" value="Cupredoxins"/>
    <property type="match status" value="3"/>
</dbReference>
<sequence length="495" mass="52562">MLLSRRQLLRATAAATVLAPTLASTLSSCAAPEDVPQVGFGTPLPVPPLAESRLDGGVRVFSLAPQAGKHEFVPGKPADSMGYNGSYLGPTLRAARGERVRIDIRNQLGDPTTVHFHGMRLPAADDGGPHLAIEPGATGSPAWTIDQPAATLWYHPHPHGSTEKQLSLGLVGLFVIDDDQSPGGLPHAYGVDDFPLIVQDRRLDANGQLTFDSSGNSLGTLGSSIAANGVLGATLAVTTQRVRLRLLNASGGRWFNFGFADGRTFHVVASDGGLLAAPVPVTRVQLSPAERAEIVVSMAPGESVMLRSFAPELGSVNPADAFGGGRDFDVVRLDAAATLAPSPALPAAFAVIPALEVSGAHIRSFTLNGRNINNHTVDMNRVDEIVKKGSTEVWLVDNTNAYQHNFHVHGVQFQLLDVNGTPPPAHVRGWKDTIPLLPGDRSRIAMRMPAYADAKVPYMYHCHVVTHEDQGMMGQYLVTEDGTGPSSLSMEGMQH</sequence>
<dbReference type="EC" id="1.16.3.4" evidence="5"/>
<dbReference type="CDD" id="cd13867">
    <property type="entry name" value="CuRO_2_CueO_FtsP"/>
    <property type="match status" value="1"/>
</dbReference>
<evidence type="ECO:0000256" key="7">
    <source>
        <dbReference type="ARBA" id="ARBA00042896"/>
    </source>
</evidence>
<dbReference type="InterPro" id="IPR045087">
    <property type="entry name" value="Cu-oxidase_fam"/>
</dbReference>
<dbReference type="Gene3D" id="2.60.40.420">
    <property type="entry name" value="Cupredoxins - blue copper proteins"/>
    <property type="match status" value="3"/>
</dbReference>
<evidence type="ECO:0000256" key="8">
    <source>
        <dbReference type="ARBA" id="ARBA00043090"/>
    </source>
</evidence>
<evidence type="ECO:0000259" key="12">
    <source>
        <dbReference type="Pfam" id="PF07731"/>
    </source>
</evidence>
<dbReference type="PROSITE" id="PS51257">
    <property type="entry name" value="PROKAR_LIPOPROTEIN"/>
    <property type="match status" value="1"/>
</dbReference>
<dbReference type="InterPro" id="IPR001117">
    <property type="entry name" value="Cu-oxidase_2nd"/>
</dbReference>
<keyword evidence="15" id="KW-1185">Reference proteome</keyword>
<evidence type="ECO:0000256" key="2">
    <source>
        <dbReference type="ARBA" id="ARBA00011245"/>
    </source>
</evidence>
<evidence type="ECO:0000256" key="10">
    <source>
        <dbReference type="SAM" id="SignalP"/>
    </source>
</evidence>
<evidence type="ECO:0000256" key="3">
    <source>
        <dbReference type="ARBA" id="ARBA00022723"/>
    </source>
</evidence>
<dbReference type="InterPro" id="IPR006311">
    <property type="entry name" value="TAT_signal"/>
</dbReference>
<dbReference type="InterPro" id="IPR002355">
    <property type="entry name" value="Cu_oxidase_Cu_BS"/>
</dbReference>
<evidence type="ECO:0000259" key="13">
    <source>
        <dbReference type="Pfam" id="PF07732"/>
    </source>
</evidence>
<dbReference type="Pfam" id="PF00394">
    <property type="entry name" value="Cu-oxidase"/>
    <property type="match status" value="1"/>
</dbReference>
<dbReference type="PROSITE" id="PS00080">
    <property type="entry name" value="MULTICOPPER_OXIDASE2"/>
    <property type="match status" value="1"/>
</dbReference>
<dbReference type="PANTHER" id="PTHR48267:SF1">
    <property type="entry name" value="BILIRUBIN OXIDASE"/>
    <property type="match status" value="1"/>
</dbReference>
<dbReference type="InterPro" id="IPR008972">
    <property type="entry name" value="Cupredoxin"/>
</dbReference>
<feature type="domain" description="Plastocyanin-like" evidence="13">
    <location>
        <begin position="71"/>
        <end position="180"/>
    </location>
</feature>
<evidence type="ECO:0000256" key="6">
    <source>
        <dbReference type="ARBA" id="ARBA00041027"/>
    </source>
</evidence>
<evidence type="ECO:0000259" key="11">
    <source>
        <dbReference type="Pfam" id="PF00394"/>
    </source>
</evidence>
<feature type="chain" id="PRO_5047337865" description="Multicopper oxidase CueO" evidence="10">
    <location>
        <begin position="31"/>
        <end position="495"/>
    </location>
</feature>
<dbReference type="InterPro" id="IPR011706">
    <property type="entry name" value="Cu-oxidase_C"/>
</dbReference>
<keyword evidence="3" id="KW-0479">Metal-binding</keyword>
<evidence type="ECO:0000256" key="9">
    <source>
        <dbReference type="ARBA" id="ARBA00048092"/>
    </source>
</evidence>
<protein>
    <recommendedName>
        <fullName evidence="6">Multicopper oxidase CueO</fullName>
        <ecNumber evidence="5">1.16.3.4</ecNumber>
    </recommendedName>
    <alternativeName>
        <fullName evidence="7">Copper efflux oxidase</fullName>
    </alternativeName>
    <alternativeName>
        <fullName evidence="8">Cuprous oxidase</fullName>
    </alternativeName>
</protein>
<dbReference type="Pfam" id="PF07731">
    <property type="entry name" value="Cu-oxidase_2"/>
    <property type="match status" value="1"/>
</dbReference>
<dbReference type="Proteomes" id="UP001304769">
    <property type="component" value="Unassembled WGS sequence"/>
</dbReference>
<evidence type="ECO:0000313" key="14">
    <source>
        <dbReference type="EMBL" id="MEA5455791.1"/>
    </source>
</evidence>
<keyword evidence="4" id="KW-0560">Oxidoreductase</keyword>
<comment type="caution">
    <text evidence="14">The sequence shown here is derived from an EMBL/GenBank/DDBJ whole genome shotgun (WGS) entry which is preliminary data.</text>
</comment>
<feature type="domain" description="Plastocyanin-like" evidence="12">
    <location>
        <begin position="368"/>
        <end position="480"/>
    </location>
</feature>
<accession>A0ABU5T7U8</accession>
<proteinExistence type="inferred from homology"/>
<evidence type="ECO:0000256" key="5">
    <source>
        <dbReference type="ARBA" id="ARBA00038978"/>
    </source>
</evidence>
<dbReference type="RefSeq" id="WP_323279673.1">
    <property type="nucleotide sequence ID" value="NZ_JAYGGQ010000010.1"/>
</dbReference>
<keyword evidence="10" id="KW-0732">Signal</keyword>
<dbReference type="InterPro" id="IPR011707">
    <property type="entry name" value="Cu-oxidase-like_N"/>
</dbReference>
<evidence type="ECO:0000313" key="15">
    <source>
        <dbReference type="Proteomes" id="UP001304769"/>
    </source>
</evidence>
<feature type="signal peptide" evidence="10">
    <location>
        <begin position="1"/>
        <end position="30"/>
    </location>
</feature>
<organism evidence="14 15">
    <name type="scientific">Sinomonas terricola</name>
    <dbReference type="NCBI Taxonomy" id="3110330"/>
    <lineage>
        <taxon>Bacteria</taxon>
        <taxon>Bacillati</taxon>
        <taxon>Actinomycetota</taxon>
        <taxon>Actinomycetes</taxon>
        <taxon>Micrococcales</taxon>
        <taxon>Micrococcaceae</taxon>
        <taxon>Sinomonas</taxon>
    </lineage>
</organism>
<dbReference type="PROSITE" id="PS51318">
    <property type="entry name" value="TAT"/>
    <property type="match status" value="1"/>
</dbReference>
<reference evidence="14 15" key="1">
    <citation type="submission" date="2023-12" db="EMBL/GenBank/DDBJ databases">
        <title>Sinomonas terricola sp. nov, isolated from litchi orchard soil in Guangdong, PR China.</title>
        <authorList>
            <person name="Jiaxin W."/>
            <person name="Yang Z."/>
            <person name="Honghui Z."/>
        </authorList>
    </citation>
    <scope>NUCLEOTIDE SEQUENCE [LARGE SCALE GENOMIC DNA]</scope>
    <source>
        <strain evidence="14 15">JGH33</strain>
    </source>
</reference>
<feature type="domain" description="Plastocyanin-like" evidence="11">
    <location>
        <begin position="228"/>
        <end position="298"/>
    </location>
</feature>
<comment type="subunit">
    <text evidence="2">Monomer.</text>
</comment>
<evidence type="ECO:0000256" key="4">
    <source>
        <dbReference type="ARBA" id="ARBA00023002"/>
    </source>
</evidence>
<comment type="similarity">
    <text evidence="1">Belongs to the multicopper oxidase family.</text>
</comment>
<gene>
    <name evidence="14" type="ORF">SPF06_13735</name>
</gene>
<dbReference type="CDD" id="cd04232">
    <property type="entry name" value="CuRO_1_CueO_FtsP"/>
    <property type="match status" value="1"/>
</dbReference>
<comment type="catalytic activity">
    <reaction evidence="9">
        <text>4 Cu(+) + O2 + 4 H(+) = 4 Cu(2+) + 2 H2O</text>
        <dbReference type="Rhea" id="RHEA:30083"/>
        <dbReference type="ChEBI" id="CHEBI:15377"/>
        <dbReference type="ChEBI" id="CHEBI:15378"/>
        <dbReference type="ChEBI" id="CHEBI:15379"/>
        <dbReference type="ChEBI" id="CHEBI:29036"/>
        <dbReference type="ChEBI" id="CHEBI:49552"/>
        <dbReference type="EC" id="1.16.3.4"/>
    </reaction>
    <physiologicalReaction direction="left-to-right" evidence="9">
        <dbReference type="Rhea" id="RHEA:30084"/>
    </physiologicalReaction>
</comment>
<dbReference type="Pfam" id="PF07732">
    <property type="entry name" value="Cu-oxidase_3"/>
    <property type="match status" value="1"/>
</dbReference>
<name>A0ABU5T7U8_9MICC</name>